<dbReference type="InterPro" id="IPR014756">
    <property type="entry name" value="Ig_E-set"/>
</dbReference>
<evidence type="ECO:0000256" key="1">
    <source>
        <dbReference type="ARBA" id="ARBA00004477"/>
    </source>
</evidence>
<comment type="caution">
    <text evidence="12">The sequence shown here is derived from an EMBL/GenBank/DDBJ whole genome shotgun (WGS) entry which is preliminary data.</text>
</comment>
<evidence type="ECO:0000256" key="4">
    <source>
        <dbReference type="ARBA" id="ARBA00022824"/>
    </source>
</evidence>
<dbReference type="GO" id="GO:0006614">
    <property type="term" value="P:SRP-dependent cotranslational protein targeting to membrane"/>
    <property type="evidence" value="ECO:0007669"/>
    <property type="project" value="TreeGrafter"/>
</dbReference>
<keyword evidence="7 10" id="KW-0472">Membrane</keyword>
<keyword evidence="8" id="KW-0143">Chaperone</keyword>
<feature type="compositionally biased region" description="Acidic residues" evidence="9">
    <location>
        <begin position="654"/>
        <end position="665"/>
    </location>
</feature>
<comment type="subcellular location">
    <subcellularLocation>
        <location evidence="1">Endoplasmic reticulum membrane</location>
        <topology evidence="1">Multi-pass membrane protein</topology>
    </subcellularLocation>
</comment>
<feature type="transmembrane region" description="Helical" evidence="10">
    <location>
        <begin position="203"/>
        <end position="225"/>
    </location>
</feature>
<keyword evidence="3 10" id="KW-0812">Transmembrane</keyword>
<accession>A0A117NRW9</accession>
<dbReference type="InterPro" id="IPR004179">
    <property type="entry name" value="Sec63-dom"/>
</dbReference>
<dbReference type="PANTHER" id="PTHR24075:SF0">
    <property type="entry name" value="TRANSLOCATION PROTEIN SEC63 HOMOLOG"/>
    <property type="match status" value="1"/>
</dbReference>
<evidence type="ECO:0000313" key="12">
    <source>
        <dbReference type="EMBL" id="KUM66213.1"/>
    </source>
</evidence>
<feature type="compositionally biased region" description="Acidic residues" evidence="9">
    <location>
        <begin position="688"/>
        <end position="712"/>
    </location>
</feature>
<feature type="transmembrane region" description="Helical" evidence="10">
    <location>
        <begin position="12"/>
        <end position="34"/>
    </location>
</feature>
<dbReference type="Gene3D" id="2.60.40.150">
    <property type="entry name" value="C2 domain"/>
    <property type="match status" value="1"/>
</dbReference>
<dbReference type="FunFam" id="1.10.287.110:FF:000039">
    <property type="entry name" value="Protein translocation complex component (Npl1)"/>
    <property type="match status" value="1"/>
</dbReference>
<proteinExistence type="predicted"/>
<keyword evidence="4" id="KW-0256">Endoplasmic reticulum</keyword>
<sequence>MSSDYTYDEQGQFFPFFILTLTGLVTLPLTYNLLRPSKELENTAPRIKSDFKPKHADLVDAQKRKRLRKERRIKRIITVILGYAVMAWMVYLIVVTARTVVKAYDPYDILGVSRSADEKAISRHYKRMSLIYHPDKIRPDPAKNETIEMLNERFVELTKAYKALTDEEVRNNYLQFGHPDGKQSFSIGIALPKFIVMDGNGKYVLMVYGALLGVLLPYIVGKWWYGSQRYTKERVLVASAGNIFREYKDDITEGGIISALSSGEEFNDMLKGARAESGLAKLEKRVLADDNSFLTAKDREALKQLDSSSRRKALALLWAYLGRIDLGDASLDAEKYEAAPVALALTEAFTAISLAFGNLGPIVGGFKTSQNLIQAVSPGSSPLLQLPNFTDAIVKSIEGEDSKEHFTDAIVKSIEGEDSKEHFTVQRYMELPEAQRRSLTVGAGLLSDKQYTDAVSVAKQLPMLQPERIFFKVMGEKVITPSSLVQLVVKARFIPPGSTSVPPVNPTDLEDIDPDEDDLEALMGRKPAKNRATKMEDGKKVEAKIETIQPPLAHAPYLARDHSPRWNIFLADGKQGKMAVPPFTFTTFDKPIFDEAGKPTFNVQTLKMQFQAPPQVGDFTFILYMICDSYLGLDNTAQITLHIDDPAKAAAVEEEDDISEPDEDSIAGQMQAIKTGQAPKKKSKDSDDSSESDTDGDAGDTSDTDTETEDED</sequence>
<keyword evidence="6 10" id="KW-1133">Transmembrane helix</keyword>
<organism evidence="12 13">
    <name type="scientific">Penicillium freii</name>
    <dbReference type="NCBI Taxonomy" id="48697"/>
    <lineage>
        <taxon>Eukaryota</taxon>
        <taxon>Fungi</taxon>
        <taxon>Dikarya</taxon>
        <taxon>Ascomycota</taxon>
        <taxon>Pezizomycotina</taxon>
        <taxon>Eurotiomycetes</taxon>
        <taxon>Eurotiomycetidae</taxon>
        <taxon>Eurotiales</taxon>
        <taxon>Aspergillaceae</taxon>
        <taxon>Penicillium</taxon>
    </lineage>
</organism>
<evidence type="ECO:0000313" key="13">
    <source>
        <dbReference type="Proteomes" id="UP000055045"/>
    </source>
</evidence>
<evidence type="ECO:0000256" key="9">
    <source>
        <dbReference type="SAM" id="MobiDB-lite"/>
    </source>
</evidence>
<dbReference type="EMBL" id="LLXE01000012">
    <property type="protein sequence ID" value="KUM66213.1"/>
    <property type="molecule type" value="Genomic_DNA"/>
</dbReference>
<feature type="domain" description="J" evidence="11">
    <location>
        <begin position="105"/>
        <end position="177"/>
    </location>
</feature>
<reference evidence="12 13" key="1">
    <citation type="submission" date="2015-10" db="EMBL/GenBank/DDBJ databases">
        <title>Genome sequencing of Penicillium freii.</title>
        <authorList>
            <person name="Nguyen H.D."/>
            <person name="Visagie C.M."/>
            <person name="Seifert K.A."/>
        </authorList>
    </citation>
    <scope>NUCLEOTIDE SEQUENCE [LARGE SCALE GENOMIC DNA]</scope>
    <source>
        <strain evidence="12 13">DAOM 242723</strain>
    </source>
</reference>
<evidence type="ECO:0000256" key="2">
    <source>
        <dbReference type="ARBA" id="ARBA00022448"/>
    </source>
</evidence>
<dbReference type="GO" id="GO:0006620">
    <property type="term" value="P:post-translational protein targeting to endoplasmic reticulum membrane"/>
    <property type="evidence" value="ECO:0007669"/>
    <property type="project" value="TreeGrafter"/>
</dbReference>
<dbReference type="PROSITE" id="PS50076">
    <property type="entry name" value="DNAJ_2"/>
    <property type="match status" value="1"/>
</dbReference>
<dbReference type="SUPFAM" id="SSF158702">
    <property type="entry name" value="Sec63 N-terminal domain-like"/>
    <property type="match status" value="1"/>
</dbReference>
<dbReference type="SUPFAM" id="SSF81296">
    <property type="entry name" value="E set domains"/>
    <property type="match status" value="1"/>
</dbReference>
<name>A0A117NRW9_PENFR</name>
<dbReference type="Proteomes" id="UP000055045">
    <property type="component" value="Unassembled WGS sequence"/>
</dbReference>
<evidence type="ECO:0000259" key="11">
    <source>
        <dbReference type="PROSITE" id="PS50076"/>
    </source>
</evidence>
<dbReference type="AlphaFoldDB" id="A0A117NRW9"/>
<evidence type="ECO:0000256" key="8">
    <source>
        <dbReference type="ARBA" id="ARBA00023186"/>
    </source>
</evidence>
<feature type="region of interest" description="Disordered" evidence="9">
    <location>
        <begin position="654"/>
        <end position="712"/>
    </location>
</feature>
<gene>
    <name evidence="12" type="ORF">ACN42_g846</name>
</gene>
<dbReference type="InterPro" id="IPR001623">
    <property type="entry name" value="DnaJ_domain"/>
</dbReference>
<dbReference type="Gene3D" id="1.10.287.110">
    <property type="entry name" value="DnaJ domain"/>
    <property type="match status" value="1"/>
</dbReference>
<dbReference type="Pfam" id="PF00226">
    <property type="entry name" value="DnaJ"/>
    <property type="match status" value="1"/>
</dbReference>
<keyword evidence="13" id="KW-1185">Reference proteome</keyword>
<evidence type="ECO:0000256" key="7">
    <source>
        <dbReference type="ARBA" id="ARBA00023136"/>
    </source>
</evidence>
<evidence type="ECO:0000256" key="3">
    <source>
        <dbReference type="ARBA" id="ARBA00022692"/>
    </source>
</evidence>
<dbReference type="Gene3D" id="1.10.3380.10">
    <property type="entry name" value="Sec63 N-terminal domain-like domain"/>
    <property type="match status" value="1"/>
</dbReference>
<evidence type="ECO:0000256" key="6">
    <source>
        <dbReference type="ARBA" id="ARBA00022989"/>
    </source>
</evidence>
<keyword evidence="2" id="KW-0813">Transport</keyword>
<dbReference type="SMART" id="SM00973">
    <property type="entry name" value="Sec63"/>
    <property type="match status" value="1"/>
</dbReference>
<dbReference type="GO" id="GO:0003723">
    <property type="term" value="F:RNA binding"/>
    <property type="evidence" value="ECO:0007669"/>
    <property type="project" value="TreeGrafter"/>
</dbReference>
<dbReference type="PANTHER" id="PTHR24075">
    <property type="entry name" value="SEC63 DOMAIN-CONTAINING"/>
    <property type="match status" value="1"/>
</dbReference>
<dbReference type="GO" id="GO:0031207">
    <property type="term" value="C:Sec62/Sec63 complex"/>
    <property type="evidence" value="ECO:0007669"/>
    <property type="project" value="TreeGrafter"/>
</dbReference>
<dbReference type="InterPro" id="IPR035892">
    <property type="entry name" value="C2_domain_sf"/>
</dbReference>
<dbReference type="SMART" id="SM00271">
    <property type="entry name" value="DnaJ"/>
    <property type="match status" value="1"/>
</dbReference>
<dbReference type="GO" id="GO:0008320">
    <property type="term" value="F:protein transmembrane transporter activity"/>
    <property type="evidence" value="ECO:0007669"/>
    <property type="project" value="TreeGrafter"/>
</dbReference>
<keyword evidence="5" id="KW-0653">Protein transport</keyword>
<evidence type="ECO:0000256" key="5">
    <source>
        <dbReference type="ARBA" id="ARBA00022927"/>
    </source>
</evidence>
<evidence type="ECO:0000256" key="10">
    <source>
        <dbReference type="SAM" id="Phobius"/>
    </source>
</evidence>
<dbReference type="STRING" id="48697.A0A117NRW9"/>
<dbReference type="CDD" id="cd06257">
    <property type="entry name" value="DnaJ"/>
    <property type="match status" value="1"/>
</dbReference>
<dbReference type="SUPFAM" id="SSF46565">
    <property type="entry name" value="Chaperone J-domain"/>
    <property type="match status" value="1"/>
</dbReference>
<dbReference type="InterPro" id="IPR036869">
    <property type="entry name" value="J_dom_sf"/>
</dbReference>
<dbReference type="PRINTS" id="PR00625">
    <property type="entry name" value="JDOMAIN"/>
</dbReference>
<feature type="transmembrane region" description="Helical" evidence="10">
    <location>
        <begin position="73"/>
        <end position="94"/>
    </location>
</feature>
<protein>
    <recommendedName>
        <fullName evidence="11">J domain-containing protein</fullName>
    </recommendedName>
</protein>